<dbReference type="PANTHER" id="PTHR40036">
    <property type="entry name" value="MACROCIN O-METHYLTRANSFERASE"/>
    <property type="match status" value="1"/>
</dbReference>
<comment type="caution">
    <text evidence="2">The sequence shown here is derived from an EMBL/GenBank/DDBJ whole genome shotgun (WGS) entry which is preliminary data.</text>
</comment>
<dbReference type="Proteomes" id="UP001152797">
    <property type="component" value="Unassembled WGS sequence"/>
</dbReference>
<dbReference type="PANTHER" id="PTHR40036:SF1">
    <property type="entry name" value="MACROCIN O-METHYLTRANSFERASE"/>
    <property type="match status" value="1"/>
</dbReference>
<reference evidence="2" key="1">
    <citation type="submission" date="2022-10" db="EMBL/GenBank/DDBJ databases">
        <authorList>
            <person name="Chen Y."/>
            <person name="Dougan E. K."/>
            <person name="Chan C."/>
            <person name="Rhodes N."/>
            <person name="Thang M."/>
        </authorList>
    </citation>
    <scope>NUCLEOTIDE SEQUENCE</scope>
</reference>
<accession>A0A9P1GFQ2</accession>
<keyword evidence="1" id="KW-0732">Signal</keyword>
<proteinExistence type="predicted"/>
<organism evidence="2">
    <name type="scientific">Cladocopium goreaui</name>
    <dbReference type="NCBI Taxonomy" id="2562237"/>
    <lineage>
        <taxon>Eukaryota</taxon>
        <taxon>Sar</taxon>
        <taxon>Alveolata</taxon>
        <taxon>Dinophyceae</taxon>
        <taxon>Suessiales</taxon>
        <taxon>Symbiodiniaceae</taxon>
        <taxon>Cladocopium</taxon>
    </lineage>
</organism>
<evidence type="ECO:0000313" key="2">
    <source>
        <dbReference type="EMBL" id="CAI4008669.1"/>
    </source>
</evidence>
<sequence>MLRLASLLTVLPIAAVETVGSLTLEEAEDLKANQTRLCDRQRVVKDVRMSRRALWRRADTVAAGYPLHLQQYVRLLALSLTGSLDLAPKYPWINSKRFCGLDWPVERGFTMRGLVRLKNTAEVLLSVVSEKIPGDFVEVGLWRGGVSIFAKGILNELERKGSRSFHLFDVFNEQIPLEEPGARKFYAETRPRHIVDYFNMFGVGYQSLYTHKGLLNQSLPQFYQKHSKSGMSISVLCIDVKWYDANQDALYYLYGFVPVGGYVVFSSYKASQGERAWADFKADQGLSEDVLLSDSVGGYFKKTNELQIDQIDFNRMRAPRDCNL</sequence>
<dbReference type="Gene3D" id="3.40.50.150">
    <property type="entry name" value="Vaccinia Virus protein VP39"/>
    <property type="match status" value="1"/>
</dbReference>
<keyword evidence="5" id="KW-1185">Reference proteome</keyword>
<dbReference type="Pfam" id="PF05711">
    <property type="entry name" value="TylF"/>
    <property type="match status" value="1"/>
</dbReference>
<feature type="chain" id="PRO_5043273037" evidence="1">
    <location>
        <begin position="16"/>
        <end position="324"/>
    </location>
</feature>
<dbReference type="EMBL" id="CAMXCT030004346">
    <property type="protein sequence ID" value="CAL4795981.1"/>
    <property type="molecule type" value="Genomic_DNA"/>
</dbReference>
<dbReference type="InterPro" id="IPR029063">
    <property type="entry name" value="SAM-dependent_MTases_sf"/>
</dbReference>
<dbReference type="AlphaFoldDB" id="A0A9P1GFQ2"/>
<name>A0A9P1GFQ2_9DINO</name>
<reference evidence="3" key="2">
    <citation type="submission" date="2024-04" db="EMBL/GenBank/DDBJ databases">
        <authorList>
            <person name="Chen Y."/>
            <person name="Shah S."/>
            <person name="Dougan E. K."/>
            <person name="Thang M."/>
            <person name="Chan C."/>
        </authorList>
    </citation>
    <scope>NUCLEOTIDE SEQUENCE [LARGE SCALE GENOMIC DNA]</scope>
</reference>
<feature type="signal peptide" evidence="1">
    <location>
        <begin position="1"/>
        <end position="15"/>
    </location>
</feature>
<evidence type="ECO:0000313" key="4">
    <source>
        <dbReference type="EMBL" id="CAL4795981.1"/>
    </source>
</evidence>
<evidence type="ECO:0000256" key="1">
    <source>
        <dbReference type="SAM" id="SignalP"/>
    </source>
</evidence>
<dbReference type="InterPro" id="IPR008884">
    <property type="entry name" value="TylF_MeTrfase"/>
</dbReference>
<dbReference type="EMBL" id="CAMXCT010004346">
    <property type="protein sequence ID" value="CAI4008669.1"/>
    <property type="molecule type" value="Genomic_DNA"/>
</dbReference>
<protein>
    <submittedName>
        <fullName evidence="4">Citrate synthase, mitochondrial</fullName>
    </submittedName>
</protein>
<gene>
    <name evidence="2" type="ORF">C1SCF055_LOCUS34089</name>
</gene>
<evidence type="ECO:0000313" key="5">
    <source>
        <dbReference type="Proteomes" id="UP001152797"/>
    </source>
</evidence>
<dbReference type="OrthoDB" id="198715at2759"/>
<evidence type="ECO:0000313" key="3">
    <source>
        <dbReference type="EMBL" id="CAL1162044.1"/>
    </source>
</evidence>
<dbReference type="EMBL" id="CAMXCT020004346">
    <property type="protein sequence ID" value="CAL1162044.1"/>
    <property type="molecule type" value="Genomic_DNA"/>
</dbReference>